<dbReference type="Proteomes" id="UP000198802">
    <property type="component" value="Unassembled WGS sequence"/>
</dbReference>
<evidence type="ECO:0000313" key="6">
    <source>
        <dbReference type="EMBL" id="CUU58582.1"/>
    </source>
</evidence>
<feature type="compositionally biased region" description="Gly residues" evidence="5">
    <location>
        <begin position="51"/>
        <end position="62"/>
    </location>
</feature>
<dbReference type="EC" id="6.3.3.2" evidence="4"/>
<dbReference type="EMBL" id="FAOZ01000020">
    <property type="protein sequence ID" value="CUU58582.1"/>
    <property type="molecule type" value="Genomic_DNA"/>
</dbReference>
<feature type="region of interest" description="Disordered" evidence="5">
    <location>
        <begin position="1"/>
        <end position="86"/>
    </location>
</feature>
<dbReference type="Pfam" id="PF01812">
    <property type="entry name" value="5-FTHF_cyc-lig"/>
    <property type="match status" value="1"/>
</dbReference>
<proteinExistence type="inferred from homology"/>
<keyword evidence="2 4" id="KW-0547">Nucleotide-binding</keyword>
<dbReference type="InterPro" id="IPR037171">
    <property type="entry name" value="NagB/RpiA_transferase-like"/>
</dbReference>
<keyword evidence="4" id="KW-0460">Magnesium</keyword>
<dbReference type="GO" id="GO:0030272">
    <property type="term" value="F:5-formyltetrahydrofolate cyclo-ligase activity"/>
    <property type="evidence" value="ECO:0007669"/>
    <property type="project" value="UniProtKB-EC"/>
</dbReference>
<evidence type="ECO:0000313" key="7">
    <source>
        <dbReference type="Proteomes" id="UP000198802"/>
    </source>
</evidence>
<dbReference type="Gene3D" id="3.40.50.10420">
    <property type="entry name" value="NagB/RpiA/CoA transferase-like"/>
    <property type="match status" value="1"/>
</dbReference>
<keyword evidence="3 4" id="KW-0067">ATP-binding</keyword>
<dbReference type="GO" id="GO:0009396">
    <property type="term" value="P:folic acid-containing compound biosynthetic process"/>
    <property type="evidence" value="ECO:0007669"/>
    <property type="project" value="TreeGrafter"/>
</dbReference>
<dbReference type="SUPFAM" id="SSF100950">
    <property type="entry name" value="NagB/RpiA/CoA transferase-like"/>
    <property type="match status" value="1"/>
</dbReference>
<sequence>MAVTGGTVTGSDVVGRAGSGQASAPSPGPSPTDPGTATGTDSGGATSSGTVPGGAASGGAAPGGTSATAPPAPSPALSPSAEWPGPKSEIRRRLLALRRAGVTPDSAVLTERVLALPEVARARCVAAYVGMADEPDTAELLARLRARGVRILLPVVRPDLDLDFREYGTTLVPGAMGTREPPPSAPLVELARADAVIVPALAVDQAGNRLGRGGGSYDRALARTAPSTPVIALVHDREILTDVPAEEHDRRVTVIVTPSRTLRPASS</sequence>
<reference evidence="7" key="1">
    <citation type="submission" date="2015-11" db="EMBL/GenBank/DDBJ databases">
        <authorList>
            <person name="Varghese N."/>
        </authorList>
    </citation>
    <scope>NUCLEOTIDE SEQUENCE [LARGE SCALE GENOMIC DNA]</scope>
    <source>
        <strain evidence="7">DSM 45899</strain>
    </source>
</reference>
<keyword evidence="4" id="KW-0479">Metal-binding</keyword>
<keyword evidence="6" id="KW-0436">Ligase</keyword>
<comment type="catalytic activity">
    <reaction evidence="4">
        <text>(6S)-5-formyl-5,6,7,8-tetrahydrofolate + ATP = (6R)-5,10-methenyltetrahydrofolate + ADP + phosphate</text>
        <dbReference type="Rhea" id="RHEA:10488"/>
        <dbReference type="ChEBI" id="CHEBI:30616"/>
        <dbReference type="ChEBI" id="CHEBI:43474"/>
        <dbReference type="ChEBI" id="CHEBI:57455"/>
        <dbReference type="ChEBI" id="CHEBI:57457"/>
        <dbReference type="ChEBI" id="CHEBI:456216"/>
        <dbReference type="EC" id="6.3.3.2"/>
    </reaction>
</comment>
<evidence type="ECO:0000256" key="2">
    <source>
        <dbReference type="ARBA" id="ARBA00022741"/>
    </source>
</evidence>
<keyword evidence="7" id="KW-1185">Reference proteome</keyword>
<evidence type="ECO:0000256" key="5">
    <source>
        <dbReference type="SAM" id="MobiDB-lite"/>
    </source>
</evidence>
<evidence type="ECO:0000256" key="4">
    <source>
        <dbReference type="RuleBase" id="RU361279"/>
    </source>
</evidence>
<dbReference type="AlphaFoldDB" id="A0A0S4QVX1"/>
<accession>A0A0S4QVX1</accession>
<comment type="similarity">
    <text evidence="1 4">Belongs to the 5-formyltetrahydrofolate cyclo-ligase family.</text>
</comment>
<dbReference type="PANTHER" id="PTHR23407">
    <property type="entry name" value="ATPASE INHIBITOR/5-FORMYLTETRAHYDROFOLATE CYCLO-LIGASE"/>
    <property type="match status" value="1"/>
</dbReference>
<organism evidence="6 7">
    <name type="scientific">Parafrankia irregularis</name>
    <dbReference type="NCBI Taxonomy" id="795642"/>
    <lineage>
        <taxon>Bacteria</taxon>
        <taxon>Bacillati</taxon>
        <taxon>Actinomycetota</taxon>
        <taxon>Actinomycetes</taxon>
        <taxon>Frankiales</taxon>
        <taxon>Frankiaceae</taxon>
        <taxon>Parafrankia</taxon>
    </lineage>
</organism>
<dbReference type="NCBIfam" id="TIGR02727">
    <property type="entry name" value="MTHFS_bact"/>
    <property type="match status" value="1"/>
</dbReference>
<dbReference type="GO" id="GO:0005524">
    <property type="term" value="F:ATP binding"/>
    <property type="evidence" value="ECO:0007669"/>
    <property type="project" value="UniProtKB-KW"/>
</dbReference>
<evidence type="ECO:0000256" key="1">
    <source>
        <dbReference type="ARBA" id="ARBA00010638"/>
    </source>
</evidence>
<dbReference type="GO" id="GO:0046872">
    <property type="term" value="F:metal ion binding"/>
    <property type="evidence" value="ECO:0007669"/>
    <property type="project" value="UniProtKB-KW"/>
</dbReference>
<dbReference type="PANTHER" id="PTHR23407:SF1">
    <property type="entry name" value="5-FORMYLTETRAHYDROFOLATE CYCLO-LIGASE"/>
    <property type="match status" value="1"/>
</dbReference>
<protein>
    <recommendedName>
        <fullName evidence="4">5-formyltetrahydrofolate cyclo-ligase</fullName>
        <ecNumber evidence="4">6.3.3.2</ecNumber>
    </recommendedName>
</protein>
<gene>
    <name evidence="6" type="ORF">Ga0074812_12081</name>
</gene>
<comment type="cofactor">
    <cofactor evidence="4">
        <name>Mg(2+)</name>
        <dbReference type="ChEBI" id="CHEBI:18420"/>
    </cofactor>
</comment>
<dbReference type="InterPro" id="IPR024185">
    <property type="entry name" value="FTHF_cligase-like_sf"/>
</dbReference>
<feature type="compositionally biased region" description="Low complexity" evidence="5">
    <location>
        <begin position="1"/>
        <end position="25"/>
    </location>
</feature>
<evidence type="ECO:0000256" key="3">
    <source>
        <dbReference type="ARBA" id="ARBA00022840"/>
    </source>
</evidence>
<dbReference type="InterPro" id="IPR002698">
    <property type="entry name" value="FTHF_cligase"/>
</dbReference>
<feature type="compositionally biased region" description="Low complexity" evidence="5">
    <location>
        <begin position="33"/>
        <end position="50"/>
    </location>
</feature>
<dbReference type="GO" id="GO:0035999">
    <property type="term" value="P:tetrahydrofolate interconversion"/>
    <property type="evidence" value="ECO:0007669"/>
    <property type="project" value="TreeGrafter"/>
</dbReference>
<name>A0A0S4QVX1_9ACTN</name>